<proteinExistence type="predicted"/>
<keyword evidence="2" id="KW-1185">Reference proteome</keyword>
<dbReference type="Proteomes" id="UP001057375">
    <property type="component" value="Unassembled WGS sequence"/>
</dbReference>
<evidence type="ECO:0000313" key="1">
    <source>
        <dbReference type="EMBL" id="GKT15117.1"/>
    </source>
</evidence>
<accession>A0ABQ5JWN4</accession>
<reference evidence="1" key="1">
    <citation type="submission" date="2022-03" db="EMBL/GenBank/DDBJ databases">
        <title>Draft genome sequence of Aduncisulcus paluster, a free-living microaerophilic Fornicata.</title>
        <authorList>
            <person name="Yuyama I."/>
            <person name="Kume K."/>
            <person name="Tamura T."/>
            <person name="Inagaki Y."/>
            <person name="Hashimoto T."/>
        </authorList>
    </citation>
    <scope>NUCLEOTIDE SEQUENCE</scope>
    <source>
        <strain evidence="1">NY0171</strain>
    </source>
</reference>
<evidence type="ECO:0000313" key="2">
    <source>
        <dbReference type="Proteomes" id="UP001057375"/>
    </source>
</evidence>
<dbReference type="EMBL" id="BQXS01011652">
    <property type="protein sequence ID" value="GKT15117.1"/>
    <property type="molecule type" value="Genomic_DNA"/>
</dbReference>
<sequence>MSSIFRMMFACKRGYSLSIPDSLSKDIDICIDTLGSLMMQLESRKEHESRDSVAEFIGTLCHNSIDSCIGLTSSSSSSSLHSIPSSIEECLPSVRHFFERCDLNLCQQTRIISQSLKHINFLPFHQSSIHTFSSSINTIISELSHCSIYSGHKAWPVGLDSICNTLGNFLKSSITIPSKLSFPAAMAPDEVLGGEEEDDDFEGMGVSWFGEEFLEFNRIVASSPSSVLLTFLYTKMLIELFHDMLNCSYYMLSFAAIDCDISIDSFCKHLESVLNASFNFLKIVPTGSKLSIYIDDILGRCLNGFCSLLADVEVRKDVVQKDVCIHRLVVLIESLEPHISIIRQLTQVKRSVLVLISMFVSYDKSPMLASKLSISSLASVSSLCLRGVINSNLSDACVSLVVLRSITRALEERLVSKFGDMDEKEEEEEDMILPHSMRVTLQAREEECDHDWQTSTLREMRESSKAKERVLSDVEADSDGRQILEVFTTIIEGILSCSDTDPLQISLQFIKDLKSRKKVQSHDTDPFSLNSGSSSDFGFSVSTSIQGGRRKGNSAIDTYEQERIEKERMLQRTKLMILLEVLSVCVRRIHNVSGTSRERLDMLLGTKRGQLRHLFEDPIVKRCVLHLSEGYITLTDGTSLNDEEKKNVVAFLPPMFSLCASFSALSSNYAVVLSHYALESVAFIVEKIRKLAKVSDSSIMIEFLDRGARGVWEDKDRRQLRRKREMESAATDFWAGSGVVSSSSSLSALSCGCITLLSNSLTPFCAIRNSIMRSSCRSNDIDAAVLCCVVYSMVKLLIDSSSEETEDDSTPGVDCIGEGGIGKLRKQMKRCVLIGCHGLLRITSKAGYSLKETEAARTGVTLESLKQAHADLKAFEGEGWCDEARRIIDLITK</sequence>
<comment type="caution">
    <text evidence="1">The sequence shown here is derived from an EMBL/GenBank/DDBJ whole genome shotgun (WGS) entry which is preliminary data.</text>
</comment>
<name>A0ABQ5JWN4_9EUKA</name>
<gene>
    <name evidence="1" type="ORF">ADUPG1_010622</name>
</gene>
<organism evidence="1 2">
    <name type="scientific">Aduncisulcus paluster</name>
    <dbReference type="NCBI Taxonomy" id="2918883"/>
    <lineage>
        <taxon>Eukaryota</taxon>
        <taxon>Metamonada</taxon>
        <taxon>Carpediemonas-like organisms</taxon>
        <taxon>Aduncisulcus</taxon>
    </lineage>
</organism>
<protein>
    <submittedName>
        <fullName evidence="1">Uncharacterized protein</fullName>
    </submittedName>
</protein>